<dbReference type="AlphaFoldDB" id="A0E7N6"/>
<dbReference type="OMA" id="LRITTIC"/>
<dbReference type="HOGENOM" id="CLU_003598_0_0_1"/>
<evidence type="ECO:0000256" key="5">
    <source>
        <dbReference type="SAM" id="MobiDB-lite"/>
    </source>
</evidence>
<dbReference type="EMBL" id="CT868662">
    <property type="protein sequence ID" value="CAK91303.1"/>
    <property type="molecule type" value="Genomic_DNA"/>
</dbReference>
<dbReference type="GeneID" id="5044485"/>
<feature type="repeat" description="WD" evidence="3">
    <location>
        <begin position="352"/>
        <end position="386"/>
    </location>
</feature>
<dbReference type="PANTHER" id="PTHR32215">
    <property type="entry name" value="CILIA- AND FLAGELLA-ASSOCIATED PROTEIN 57"/>
    <property type="match status" value="1"/>
</dbReference>
<feature type="repeat" description="WD" evidence="3">
    <location>
        <begin position="644"/>
        <end position="685"/>
    </location>
</feature>
<dbReference type="SUPFAM" id="SSF50978">
    <property type="entry name" value="WD40 repeat-like"/>
    <property type="match status" value="1"/>
</dbReference>
<evidence type="ECO:0000256" key="2">
    <source>
        <dbReference type="ARBA" id="ARBA00022737"/>
    </source>
</evidence>
<keyword evidence="4" id="KW-0175">Coiled coil</keyword>
<dbReference type="STRING" id="5888.A0E7N6"/>
<reference evidence="6 7" key="1">
    <citation type="journal article" date="2006" name="Nature">
        <title>Global trends of whole-genome duplications revealed by the ciliate Paramecium tetraurelia.</title>
        <authorList>
            <consortium name="Genoscope"/>
            <person name="Aury J.-M."/>
            <person name="Jaillon O."/>
            <person name="Duret L."/>
            <person name="Noel B."/>
            <person name="Jubin C."/>
            <person name="Porcel B.M."/>
            <person name="Segurens B."/>
            <person name="Daubin V."/>
            <person name="Anthouard V."/>
            <person name="Aiach N."/>
            <person name="Arnaiz O."/>
            <person name="Billaut A."/>
            <person name="Beisson J."/>
            <person name="Blanc I."/>
            <person name="Bouhouche K."/>
            <person name="Camara F."/>
            <person name="Duharcourt S."/>
            <person name="Guigo R."/>
            <person name="Gogendeau D."/>
            <person name="Katinka M."/>
            <person name="Keller A.-M."/>
            <person name="Kissmehl R."/>
            <person name="Klotz C."/>
            <person name="Koll F."/>
            <person name="Le Moue A."/>
            <person name="Lepere C."/>
            <person name="Malinsky S."/>
            <person name="Nowacki M."/>
            <person name="Nowak J.K."/>
            <person name="Plattner H."/>
            <person name="Poulain J."/>
            <person name="Ruiz F."/>
            <person name="Serrano V."/>
            <person name="Zagulski M."/>
            <person name="Dessen P."/>
            <person name="Betermier M."/>
            <person name="Weissenbach J."/>
            <person name="Scarpelli C."/>
            <person name="Schachter V."/>
            <person name="Sperling L."/>
            <person name="Meyer E."/>
            <person name="Cohen J."/>
            <person name="Wincker P."/>
        </authorList>
    </citation>
    <scope>NUCLEOTIDE SEQUENCE [LARGE SCALE GENOMIC DNA]</scope>
    <source>
        <strain evidence="6 7">Stock d4-2</strain>
    </source>
</reference>
<dbReference type="InterPro" id="IPR001680">
    <property type="entry name" value="WD40_rpt"/>
</dbReference>
<dbReference type="SMART" id="SM00320">
    <property type="entry name" value="WD40"/>
    <property type="match status" value="4"/>
</dbReference>
<evidence type="ECO:0000313" key="6">
    <source>
        <dbReference type="EMBL" id="CAK91303.1"/>
    </source>
</evidence>
<sequence>MSQPENKQPKPLKEVLGLKYVFGFRGDIKNSILQGTQTNVQEKSTKTKFIYPAANNIVIFDPIADKNKSQEIIQTVLGSKGVTCLTISPSRRYIAWSEESDAGIIVILDLNTRKTKILSTTDCKSRYYVSLDFSRTEESKYLVALSAPPEQMLIHWAWDKSKCLGSTIINAKGDSIKFHQVFYHPKEDDFVCVMGNGAIKPYKLIPDNPPKPKDSPFQKKKEETHSTNFLSYCILSDSKTMVVGTDRGEVLYFNENCEFKLVLSPLQNSNQQSIEGFPIECIVKYSNGFIVGGKNMKVILKIPMFELIKEYKTNKQWPKLQVYALQIKRDNLIFGVESGQVFSIPFSADREHHSTSGPITGLDVCTRKSLVVTVSDDRSIRIWNFNELILEVMKECEDTPLAVAIHPSGFHLIVSFSDKIVLYNLFEKDLNSFKEIHIKNCQQIKFAHGGHLFAVANQNLVQIYQFYTGENPQNYIFKQSTGNISTIEWDIDDLGFYTGSDNGFVLYWRLEDNQNKLQLAMIQSQPIECICTPKTYANIELQKVYIAGPYDGQYCIYESQHHTKIHKEATEGTKKEIPLYPIQTGCRVSKMAIFNSEKIMLFATCQLANSSEFTQKQNIKNMKFEPGGLRFAKYPLAPEEIIEIQPHIKGITQMKVSYDDSYVFTASYDNSLIIYDVKDQSSKIEFKDGGQAYGVQAYADEFLMQRDQYKKKIAKIEDLKQKIKEHDINQKIKQNMYTKEKDELIRKLEEQIDQLEKREKAKIQELENTINKLDSDFKEEKKQLYENHEKNKKTTENDFKQKMALESQRLEELTKEKQLKLQEFQRYIKEQKDKSTETKNEKKREYEKQLKKEQELYEQLQRDKEENQRRFIEERNKLEDDAEKEIDKKKEINEAEMKKLSDELDKAELEKRTKKTEFDNVQSTLEQANSKVKEIMEDIAQNQELNRQYQKEKESHDKEIKERDKTIQDKQKRIYELKKKTQELEKFKFVLDYKIKELKRDIGPREEEITKMKEQITNMNTEILHFKKVNANLGLIVTDLNLRQAGMKQEIENQQQVIESNSQYIKAFEYDISETHAHISDFKRLKSDMLKLFNKYVQSVVSKKKFENVDVQKEFIKERAHLETTNKGLKEKFSKKLRVHKQDNNRIMSQNVDLISEINDLRREIKLLQDEEDLKRRQIEQMNDQPEERELDQMIEEQEIEINQFREKLQFLKEAVQQRRLQQNIGSDSDHQEFQQE</sequence>
<dbReference type="OrthoDB" id="47276at2759"/>
<organism evidence="6 7">
    <name type="scientific">Paramecium tetraurelia</name>
    <dbReference type="NCBI Taxonomy" id="5888"/>
    <lineage>
        <taxon>Eukaryota</taxon>
        <taxon>Sar</taxon>
        <taxon>Alveolata</taxon>
        <taxon>Ciliophora</taxon>
        <taxon>Intramacronucleata</taxon>
        <taxon>Oligohymenophorea</taxon>
        <taxon>Peniculida</taxon>
        <taxon>Parameciidae</taxon>
        <taxon>Paramecium</taxon>
    </lineage>
</organism>
<dbReference type="eggNOG" id="ENOG502QTIS">
    <property type="taxonomic scope" value="Eukaryota"/>
</dbReference>
<dbReference type="PROSITE" id="PS50082">
    <property type="entry name" value="WD_REPEATS_2"/>
    <property type="match status" value="2"/>
</dbReference>
<dbReference type="InParanoid" id="A0E7N6"/>
<feature type="region of interest" description="Disordered" evidence="5">
    <location>
        <begin position="858"/>
        <end position="883"/>
    </location>
</feature>
<dbReference type="PANTHER" id="PTHR32215:SF0">
    <property type="entry name" value="CILIA- AND FLAGELLA-ASSOCIATED PROTEIN 57"/>
    <property type="match status" value="1"/>
</dbReference>
<dbReference type="RefSeq" id="XP_001458700.1">
    <property type="nucleotide sequence ID" value="XM_001458663.1"/>
</dbReference>
<dbReference type="KEGG" id="ptm:GSPATT00024031001"/>
<dbReference type="InterPro" id="IPR052993">
    <property type="entry name" value="CFA-57"/>
</dbReference>
<evidence type="ECO:0000256" key="1">
    <source>
        <dbReference type="ARBA" id="ARBA00022574"/>
    </source>
</evidence>
<gene>
    <name evidence="6" type="ORF">GSPATT00024031001</name>
</gene>
<dbReference type="InterPro" id="IPR036322">
    <property type="entry name" value="WD40_repeat_dom_sf"/>
</dbReference>
<dbReference type="InterPro" id="IPR015943">
    <property type="entry name" value="WD40/YVTN_repeat-like_dom_sf"/>
</dbReference>
<evidence type="ECO:0000256" key="3">
    <source>
        <dbReference type="PROSITE-ProRule" id="PRU00221"/>
    </source>
</evidence>
<proteinExistence type="predicted"/>
<protein>
    <submittedName>
        <fullName evidence="6">Uncharacterized protein</fullName>
    </submittedName>
</protein>
<dbReference type="Gene3D" id="2.130.10.10">
    <property type="entry name" value="YVTN repeat-like/Quinoprotein amine dehydrogenase"/>
    <property type="match status" value="2"/>
</dbReference>
<dbReference type="Pfam" id="PF00400">
    <property type="entry name" value="WD40"/>
    <property type="match status" value="2"/>
</dbReference>
<evidence type="ECO:0000313" key="7">
    <source>
        <dbReference type="Proteomes" id="UP000000600"/>
    </source>
</evidence>
<evidence type="ECO:0000256" key="4">
    <source>
        <dbReference type="SAM" id="Coils"/>
    </source>
</evidence>
<keyword evidence="2" id="KW-0677">Repeat</keyword>
<keyword evidence="1 3" id="KW-0853">WD repeat</keyword>
<keyword evidence="7" id="KW-1185">Reference proteome</keyword>
<dbReference type="PROSITE" id="PS00678">
    <property type="entry name" value="WD_REPEATS_1"/>
    <property type="match status" value="1"/>
</dbReference>
<accession>A0E7N6</accession>
<name>A0E7N6_PARTE</name>
<dbReference type="SUPFAM" id="SSF101908">
    <property type="entry name" value="Putative isomerase YbhE"/>
    <property type="match status" value="1"/>
</dbReference>
<dbReference type="InterPro" id="IPR019775">
    <property type="entry name" value="WD40_repeat_CS"/>
</dbReference>
<dbReference type="Proteomes" id="UP000000600">
    <property type="component" value="Unassembled WGS sequence"/>
</dbReference>
<feature type="coiled-coil region" evidence="4">
    <location>
        <begin position="1144"/>
        <end position="1222"/>
    </location>
</feature>